<dbReference type="AlphaFoldDB" id="A0A9W7EME3"/>
<gene>
    <name evidence="10" type="ORF">TL16_g09257</name>
</gene>
<evidence type="ECO:0000256" key="4">
    <source>
        <dbReference type="ARBA" id="ARBA00019842"/>
    </source>
</evidence>
<dbReference type="Proteomes" id="UP001162640">
    <property type="component" value="Unassembled WGS sequence"/>
</dbReference>
<reference evidence="11" key="1">
    <citation type="journal article" date="2023" name="Commun. Biol.">
        <title>Genome analysis of Parmales, the sister group of diatoms, reveals the evolutionary specialization of diatoms from phago-mixotrophs to photoautotrophs.</title>
        <authorList>
            <person name="Ban H."/>
            <person name="Sato S."/>
            <person name="Yoshikawa S."/>
            <person name="Yamada K."/>
            <person name="Nakamura Y."/>
            <person name="Ichinomiya M."/>
            <person name="Sato N."/>
            <person name="Blanc-Mathieu R."/>
            <person name="Endo H."/>
            <person name="Kuwata A."/>
            <person name="Ogata H."/>
        </authorList>
    </citation>
    <scope>NUCLEOTIDE SEQUENCE [LARGE SCALE GENOMIC DNA]</scope>
</reference>
<dbReference type="GO" id="GO:0004777">
    <property type="term" value="F:succinate-semialdehyde dehydrogenase (NAD+) activity"/>
    <property type="evidence" value="ECO:0007669"/>
    <property type="project" value="UniProtKB-EC"/>
</dbReference>
<comment type="similarity">
    <text evidence="2 8">Belongs to the aldehyde dehydrogenase family.</text>
</comment>
<evidence type="ECO:0000256" key="7">
    <source>
        <dbReference type="PROSITE-ProRule" id="PRU10007"/>
    </source>
</evidence>
<protein>
    <recommendedName>
        <fullName evidence="4">Succinate-semialdehyde dehydrogenase, mitochondrial</fullName>
        <ecNumber evidence="3">1.2.1.24</ecNumber>
    </recommendedName>
    <alternativeName>
        <fullName evidence="6">NAD(+)-dependent succinic semialdehyde dehydrogenase</fullName>
    </alternativeName>
</protein>
<organism evidence="10 11">
    <name type="scientific">Triparma laevis f. inornata</name>
    <dbReference type="NCBI Taxonomy" id="1714386"/>
    <lineage>
        <taxon>Eukaryota</taxon>
        <taxon>Sar</taxon>
        <taxon>Stramenopiles</taxon>
        <taxon>Ochrophyta</taxon>
        <taxon>Bolidophyceae</taxon>
        <taxon>Parmales</taxon>
        <taxon>Triparmaceae</taxon>
        <taxon>Triparma</taxon>
    </lineage>
</organism>
<dbReference type="InterPro" id="IPR016162">
    <property type="entry name" value="Ald_DH_N"/>
</dbReference>
<dbReference type="InterPro" id="IPR016163">
    <property type="entry name" value="Ald_DH_C"/>
</dbReference>
<evidence type="ECO:0000313" key="11">
    <source>
        <dbReference type="Proteomes" id="UP001162640"/>
    </source>
</evidence>
<dbReference type="InterPro" id="IPR050740">
    <property type="entry name" value="Aldehyde_DH_Superfamily"/>
</dbReference>
<evidence type="ECO:0000256" key="8">
    <source>
        <dbReference type="RuleBase" id="RU003345"/>
    </source>
</evidence>
<comment type="pathway">
    <text evidence="1">Amino-acid degradation; 4-aminobutanoate degradation.</text>
</comment>
<comment type="caution">
    <text evidence="10">The sequence shown here is derived from an EMBL/GenBank/DDBJ whole genome shotgun (WGS) entry which is preliminary data.</text>
</comment>
<dbReference type="Gene3D" id="3.40.605.10">
    <property type="entry name" value="Aldehyde Dehydrogenase, Chain A, domain 1"/>
    <property type="match status" value="1"/>
</dbReference>
<evidence type="ECO:0000256" key="3">
    <source>
        <dbReference type="ARBA" id="ARBA00013051"/>
    </source>
</evidence>
<keyword evidence="5 8" id="KW-0560">Oxidoreductase</keyword>
<dbReference type="PROSITE" id="PS00070">
    <property type="entry name" value="ALDEHYDE_DEHYDR_CYS"/>
    <property type="match status" value="1"/>
</dbReference>
<evidence type="ECO:0000256" key="2">
    <source>
        <dbReference type="ARBA" id="ARBA00009986"/>
    </source>
</evidence>
<evidence type="ECO:0000259" key="9">
    <source>
        <dbReference type="Pfam" id="PF00171"/>
    </source>
</evidence>
<dbReference type="InterPro" id="IPR015590">
    <property type="entry name" value="Aldehyde_DH_dom"/>
</dbReference>
<dbReference type="GO" id="GO:0009450">
    <property type="term" value="P:gamma-aminobutyric acid catabolic process"/>
    <property type="evidence" value="ECO:0007669"/>
    <property type="project" value="TreeGrafter"/>
</dbReference>
<dbReference type="PROSITE" id="PS00687">
    <property type="entry name" value="ALDEHYDE_DEHYDR_GLU"/>
    <property type="match status" value="1"/>
</dbReference>
<dbReference type="InterPro" id="IPR029510">
    <property type="entry name" value="Ald_DH_CS_GLU"/>
</dbReference>
<dbReference type="FunFam" id="3.40.309.10:FF:000004">
    <property type="entry name" value="Succinate-semialdehyde dehydrogenase I"/>
    <property type="match status" value="1"/>
</dbReference>
<evidence type="ECO:0000256" key="1">
    <source>
        <dbReference type="ARBA" id="ARBA00005176"/>
    </source>
</evidence>
<feature type="non-terminal residue" evidence="10">
    <location>
        <position position="1"/>
    </location>
</feature>
<proteinExistence type="inferred from homology"/>
<dbReference type="CDD" id="cd07103">
    <property type="entry name" value="ALDH_F5_SSADH_GabD"/>
    <property type="match status" value="1"/>
</dbReference>
<dbReference type="EMBL" id="BLQM01000314">
    <property type="protein sequence ID" value="GMH82438.1"/>
    <property type="molecule type" value="Genomic_DNA"/>
</dbReference>
<dbReference type="SUPFAM" id="SSF53720">
    <property type="entry name" value="ALDH-like"/>
    <property type="match status" value="1"/>
</dbReference>
<name>A0A9W7EME3_9STRA</name>
<sequence>MRLTLPTLTIAPILLENLGVPLTAWHAISKTSPPNPHFLVDNPASITPLVAVVTPKNPQSAVKASIDRASEEFESLKITTGPWRSNLLLKWAKEIRENKKDLAMLMTLECGKPLAESTGEVEYGASFLDFYSSECLRPNGLNGGTIIPSPFPKPPSAKNTRGTIMTFNEGVGVCGFITPWNFPLAMITRKVGPALAAGCPSILKPSELTPLTALALQGLAYKAGVPKAAFEVLALGAEDTPMFGEMICTDDKVKKISFTGSTRVGKILMKQCAEGGIVKKASMELGGNAPFVVFADADLDVAVKAAMASKFRNAGQTCVCSDRFLLHEDIEEEFLGLLVKEVEKLRVGDGAVAGVTMGPLISLQAREVVEEKVKNAVANGAEILIGGERHEFGERYYKPTVLRGVSVSDDIFKTETFGPVVASTTFRDDEEALEIIRTTSKTGLASYYCTQSADRIFNFSRKLEHGMVGVNEGIISSVVAPFGGVGESGIGREGNAAGMREYLEEKYVFVNHN</sequence>
<dbReference type="InterPro" id="IPR016161">
    <property type="entry name" value="Ald_DH/histidinol_DH"/>
</dbReference>
<feature type="non-terminal residue" evidence="10">
    <location>
        <position position="513"/>
    </location>
</feature>
<evidence type="ECO:0000256" key="5">
    <source>
        <dbReference type="ARBA" id="ARBA00023002"/>
    </source>
</evidence>
<evidence type="ECO:0000313" key="10">
    <source>
        <dbReference type="EMBL" id="GMH82438.1"/>
    </source>
</evidence>
<dbReference type="Pfam" id="PF00171">
    <property type="entry name" value="Aldedh"/>
    <property type="match status" value="1"/>
</dbReference>
<dbReference type="EC" id="1.2.1.24" evidence="3"/>
<dbReference type="PANTHER" id="PTHR43353">
    <property type="entry name" value="SUCCINATE-SEMIALDEHYDE DEHYDROGENASE, MITOCHONDRIAL"/>
    <property type="match status" value="1"/>
</dbReference>
<accession>A0A9W7EME3</accession>
<feature type="active site" evidence="7">
    <location>
        <position position="284"/>
    </location>
</feature>
<dbReference type="Gene3D" id="3.40.309.10">
    <property type="entry name" value="Aldehyde Dehydrogenase, Chain A, domain 2"/>
    <property type="match status" value="1"/>
</dbReference>
<feature type="domain" description="Aldehyde dehydrogenase" evidence="9">
    <location>
        <begin position="41"/>
        <end position="508"/>
    </location>
</feature>
<evidence type="ECO:0000256" key="6">
    <source>
        <dbReference type="ARBA" id="ARBA00030806"/>
    </source>
</evidence>
<dbReference type="InterPro" id="IPR016160">
    <property type="entry name" value="Ald_DH_CS_CYS"/>
</dbReference>
<dbReference type="FunFam" id="3.40.605.10:FF:000063">
    <property type="entry name" value="Succinate-semialdehyde dehydrogenase, mitochondrial"/>
    <property type="match status" value="1"/>
</dbReference>
<dbReference type="PANTHER" id="PTHR43353:SF5">
    <property type="entry name" value="SUCCINATE-SEMIALDEHYDE DEHYDROGENASE, MITOCHONDRIAL"/>
    <property type="match status" value="1"/>
</dbReference>